<name>A0A915I197_ROMCU</name>
<dbReference type="WBParaSite" id="nRc.2.0.1.t07247-RA">
    <property type="protein sequence ID" value="nRc.2.0.1.t07247-RA"/>
    <property type="gene ID" value="nRc.2.0.1.g07247"/>
</dbReference>
<proteinExistence type="predicted"/>
<protein>
    <submittedName>
        <fullName evidence="3">Uncharacterized protein</fullName>
    </submittedName>
</protein>
<evidence type="ECO:0000313" key="3">
    <source>
        <dbReference type="WBParaSite" id="nRc.2.0.1.t07247-RA"/>
    </source>
</evidence>
<evidence type="ECO:0000313" key="2">
    <source>
        <dbReference type="Proteomes" id="UP000887565"/>
    </source>
</evidence>
<reference evidence="3" key="1">
    <citation type="submission" date="2022-11" db="UniProtKB">
        <authorList>
            <consortium name="WormBaseParasite"/>
        </authorList>
    </citation>
    <scope>IDENTIFICATION</scope>
</reference>
<feature type="region of interest" description="Disordered" evidence="1">
    <location>
        <begin position="39"/>
        <end position="73"/>
    </location>
</feature>
<dbReference type="Proteomes" id="UP000887565">
    <property type="component" value="Unplaced"/>
</dbReference>
<sequence length="158" mass="17588">MDLLRHKTDPDELLSAKESVTEAKLAKIGADAGAVLFSARETPSSSSSLLSDHIYPTKGRENDQEETDDQEEERFLSARVGDDDATRISPKKRLACRMTLYHPSSSPFFTTIPDMDGKVTQTKKGRKSAKKSVVIDKEVEYDHIGTDIKSMARDMKLP</sequence>
<feature type="compositionally biased region" description="Acidic residues" evidence="1">
    <location>
        <begin position="63"/>
        <end position="72"/>
    </location>
</feature>
<accession>A0A915I197</accession>
<organism evidence="2 3">
    <name type="scientific">Romanomermis culicivorax</name>
    <name type="common">Nematode worm</name>
    <dbReference type="NCBI Taxonomy" id="13658"/>
    <lineage>
        <taxon>Eukaryota</taxon>
        <taxon>Metazoa</taxon>
        <taxon>Ecdysozoa</taxon>
        <taxon>Nematoda</taxon>
        <taxon>Enoplea</taxon>
        <taxon>Dorylaimia</taxon>
        <taxon>Mermithida</taxon>
        <taxon>Mermithoidea</taxon>
        <taxon>Mermithidae</taxon>
        <taxon>Romanomermis</taxon>
    </lineage>
</organism>
<evidence type="ECO:0000256" key="1">
    <source>
        <dbReference type="SAM" id="MobiDB-lite"/>
    </source>
</evidence>
<keyword evidence="2" id="KW-1185">Reference proteome</keyword>
<dbReference type="AlphaFoldDB" id="A0A915I197"/>